<evidence type="ECO:0000313" key="13">
    <source>
        <dbReference type="Proteomes" id="UP000184079"/>
    </source>
</evidence>
<dbReference type="HAMAP" id="MF_00244">
    <property type="entry name" value="NaMN_adenylyltr"/>
    <property type="match status" value="1"/>
</dbReference>
<dbReference type="OrthoDB" id="5295945at2"/>
<dbReference type="InterPro" id="IPR005248">
    <property type="entry name" value="NadD/NMNAT"/>
</dbReference>
<keyword evidence="3 10" id="KW-0662">Pyridine nucleotide biosynthesis</keyword>
<evidence type="ECO:0000256" key="6">
    <source>
        <dbReference type="ARBA" id="ARBA00022741"/>
    </source>
</evidence>
<protein>
    <recommendedName>
        <fullName evidence="10">Probable nicotinate-nucleotide adenylyltransferase</fullName>
        <ecNumber evidence="10">2.7.7.18</ecNumber>
    </recommendedName>
    <alternativeName>
        <fullName evidence="10">Deamido-NAD(+) diphosphorylase</fullName>
    </alternativeName>
    <alternativeName>
        <fullName evidence="10">Deamido-NAD(+) pyrophosphorylase</fullName>
    </alternativeName>
    <alternativeName>
        <fullName evidence="10">Nicotinate mononucleotide adenylyltransferase</fullName>
        <shortName evidence="10">NaMN adenylyltransferase</shortName>
    </alternativeName>
</protein>
<dbReference type="UniPathway" id="UPA00253">
    <property type="reaction ID" value="UER00332"/>
</dbReference>
<evidence type="ECO:0000256" key="4">
    <source>
        <dbReference type="ARBA" id="ARBA00022679"/>
    </source>
</evidence>
<dbReference type="InterPro" id="IPR014729">
    <property type="entry name" value="Rossmann-like_a/b/a_fold"/>
</dbReference>
<dbReference type="GO" id="GO:0005524">
    <property type="term" value="F:ATP binding"/>
    <property type="evidence" value="ECO:0007669"/>
    <property type="project" value="UniProtKB-KW"/>
</dbReference>
<dbReference type="NCBIfam" id="NF000840">
    <property type="entry name" value="PRK00071.1-3"/>
    <property type="match status" value="1"/>
</dbReference>
<keyword evidence="8 10" id="KW-0520">NAD</keyword>
<dbReference type="Gene3D" id="3.40.50.620">
    <property type="entry name" value="HUPs"/>
    <property type="match status" value="1"/>
</dbReference>
<dbReference type="EMBL" id="FQXD01000001">
    <property type="protein sequence ID" value="SHG70922.1"/>
    <property type="molecule type" value="Genomic_DNA"/>
</dbReference>
<dbReference type="Pfam" id="PF01467">
    <property type="entry name" value="CTP_transf_like"/>
    <property type="match status" value="1"/>
</dbReference>
<evidence type="ECO:0000259" key="11">
    <source>
        <dbReference type="Pfam" id="PF01467"/>
    </source>
</evidence>
<dbReference type="NCBIfam" id="TIGR00482">
    <property type="entry name" value="nicotinate (nicotinamide) nucleotide adenylyltransferase"/>
    <property type="match status" value="1"/>
</dbReference>
<evidence type="ECO:0000256" key="10">
    <source>
        <dbReference type="HAMAP-Rule" id="MF_00244"/>
    </source>
</evidence>
<sequence length="188" mass="22025">MKRIGILGGTFDPPHMGHLIIAEEVRLALDLEEVWFIPSYTPPHKSNVKTKPEHRLKMIRLAIQGNPYFKVDTIELERTGKSYTIDTIKELRKRHSDKKFYFIIGGDMVEYLPNWYQIEELKNLVTFVGVKRSNYSTESAFPIYIVDIPLIEISSTVLRKRCIEGTSVQYWLPHSVHQYIKEHHLYGH</sequence>
<dbReference type="SUPFAM" id="SSF52374">
    <property type="entry name" value="Nucleotidylyl transferase"/>
    <property type="match status" value="1"/>
</dbReference>
<comment type="catalytic activity">
    <reaction evidence="9 10">
        <text>nicotinate beta-D-ribonucleotide + ATP + H(+) = deamido-NAD(+) + diphosphate</text>
        <dbReference type="Rhea" id="RHEA:22860"/>
        <dbReference type="ChEBI" id="CHEBI:15378"/>
        <dbReference type="ChEBI" id="CHEBI:30616"/>
        <dbReference type="ChEBI" id="CHEBI:33019"/>
        <dbReference type="ChEBI" id="CHEBI:57502"/>
        <dbReference type="ChEBI" id="CHEBI:58437"/>
        <dbReference type="EC" id="2.7.7.18"/>
    </reaction>
</comment>
<dbReference type="NCBIfam" id="NF000841">
    <property type="entry name" value="PRK00071.1-4"/>
    <property type="match status" value="1"/>
</dbReference>
<dbReference type="EC" id="2.7.7.18" evidence="10"/>
<evidence type="ECO:0000256" key="7">
    <source>
        <dbReference type="ARBA" id="ARBA00022840"/>
    </source>
</evidence>
<dbReference type="CDD" id="cd02165">
    <property type="entry name" value="NMNAT"/>
    <property type="match status" value="1"/>
</dbReference>
<keyword evidence="4 10" id="KW-0808">Transferase</keyword>
<reference evidence="13" key="1">
    <citation type="submission" date="2016-11" db="EMBL/GenBank/DDBJ databases">
        <authorList>
            <person name="Varghese N."/>
            <person name="Submissions S."/>
        </authorList>
    </citation>
    <scope>NUCLEOTIDE SEQUENCE [LARGE SCALE GENOMIC DNA]</scope>
    <source>
        <strain evidence="13">CGMCC 1.6496</strain>
    </source>
</reference>
<dbReference type="InterPro" id="IPR004821">
    <property type="entry name" value="Cyt_trans-like"/>
</dbReference>
<evidence type="ECO:0000256" key="8">
    <source>
        <dbReference type="ARBA" id="ARBA00023027"/>
    </source>
</evidence>
<comment type="similarity">
    <text evidence="10">Belongs to the NadD family.</text>
</comment>
<gene>
    <name evidence="10" type="primary">nadD</name>
    <name evidence="12" type="ORF">SAMN05421807_101338</name>
</gene>
<dbReference type="Proteomes" id="UP000184079">
    <property type="component" value="Unassembled WGS sequence"/>
</dbReference>
<keyword evidence="5 10" id="KW-0548">Nucleotidyltransferase</keyword>
<dbReference type="GO" id="GO:0009435">
    <property type="term" value="P:NAD+ biosynthetic process"/>
    <property type="evidence" value="ECO:0007669"/>
    <property type="project" value="UniProtKB-UniRule"/>
</dbReference>
<keyword evidence="13" id="KW-1185">Reference proteome</keyword>
<comment type="pathway">
    <text evidence="2 10">Cofactor biosynthesis; NAD(+) biosynthesis; deamido-NAD(+) from nicotinate D-ribonucleotide: step 1/1.</text>
</comment>
<dbReference type="PANTHER" id="PTHR39321">
    <property type="entry name" value="NICOTINATE-NUCLEOTIDE ADENYLYLTRANSFERASE-RELATED"/>
    <property type="match status" value="1"/>
</dbReference>
<evidence type="ECO:0000256" key="3">
    <source>
        <dbReference type="ARBA" id="ARBA00022642"/>
    </source>
</evidence>
<proteinExistence type="inferred from homology"/>
<evidence type="ECO:0000256" key="2">
    <source>
        <dbReference type="ARBA" id="ARBA00005019"/>
    </source>
</evidence>
<feature type="domain" description="Cytidyltransferase-like" evidence="11">
    <location>
        <begin position="6"/>
        <end position="161"/>
    </location>
</feature>
<evidence type="ECO:0000256" key="9">
    <source>
        <dbReference type="ARBA" id="ARBA00048721"/>
    </source>
</evidence>
<name>A0A1M5M0R1_9BACI</name>
<dbReference type="GO" id="GO:0004515">
    <property type="term" value="F:nicotinate-nucleotide adenylyltransferase activity"/>
    <property type="evidence" value="ECO:0007669"/>
    <property type="project" value="UniProtKB-UniRule"/>
</dbReference>
<dbReference type="PANTHER" id="PTHR39321:SF3">
    <property type="entry name" value="PHOSPHOPANTETHEINE ADENYLYLTRANSFERASE"/>
    <property type="match status" value="1"/>
</dbReference>
<keyword evidence="6 10" id="KW-0547">Nucleotide-binding</keyword>
<comment type="function">
    <text evidence="1 10">Catalyzes the reversible adenylation of nicotinate mononucleotide (NaMN) to nicotinic acid adenine dinucleotide (NaAD).</text>
</comment>
<keyword evidence="7 10" id="KW-0067">ATP-binding</keyword>
<evidence type="ECO:0000256" key="1">
    <source>
        <dbReference type="ARBA" id="ARBA00002324"/>
    </source>
</evidence>
<accession>A0A1M5M0R1</accession>
<dbReference type="RefSeq" id="WP_073004526.1">
    <property type="nucleotide sequence ID" value="NZ_FQXD01000001.1"/>
</dbReference>
<evidence type="ECO:0000313" key="12">
    <source>
        <dbReference type="EMBL" id="SHG70922.1"/>
    </source>
</evidence>
<dbReference type="NCBIfam" id="TIGR00125">
    <property type="entry name" value="cyt_tran_rel"/>
    <property type="match status" value="1"/>
</dbReference>
<evidence type="ECO:0000256" key="5">
    <source>
        <dbReference type="ARBA" id="ARBA00022695"/>
    </source>
</evidence>
<organism evidence="12 13">
    <name type="scientific">Virgibacillus chiguensis</name>
    <dbReference type="NCBI Taxonomy" id="411959"/>
    <lineage>
        <taxon>Bacteria</taxon>
        <taxon>Bacillati</taxon>
        <taxon>Bacillota</taxon>
        <taxon>Bacilli</taxon>
        <taxon>Bacillales</taxon>
        <taxon>Bacillaceae</taxon>
        <taxon>Virgibacillus</taxon>
    </lineage>
</organism>
<dbReference type="AlphaFoldDB" id="A0A1M5M0R1"/>